<dbReference type="KEGG" id="tmar:MARIT_2693"/>
<name>A0A2H1ECD1_9FLAO</name>
<organism evidence="2 3">
    <name type="scientific">Tenacibaculum maritimum NCIMB 2154</name>
    <dbReference type="NCBI Taxonomy" id="1349785"/>
    <lineage>
        <taxon>Bacteria</taxon>
        <taxon>Pseudomonadati</taxon>
        <taxon>Bacteroidota</taxon>
        <taxon>Flavobacteriia</taxon>
        <taxon>Flavobacteriales</taxon>
        <taxon>Flavobacteriaceae</taxon>
        <taxon>Tenacibaculum</taxon>
    </lineage>
</organism>
<dbReference type="GeneID" id="47724152"/>
<dbReference type="STRING" id="1349785.GCA_000509405_01135"/>
<accession>A0A2H1ECD1</accession>
<protein>
    <submittedName>
        <fullName evidence="2">Uncharacterized protein</fullName>
    </submittedName>
</protein>
<feature type="transmembrane region" description="Helical" evidence="1">
    <location>
        <begin position="61"/>
        <end position="78"/>
    </location>
</feature>
<keyword evidence="3" id="KW-1185">Reference proteome</keyword>
<dbReference type="RefSeq" id="WP_024741545.1">
    <property type="nucleotide sequence ID" value="NZ_BAUG01000029.1"/>
</dbReference>
<evidence type="ECO:0000313" key="2">
    <source>
        <dbReference type="EMBL" id="SFZ84321.1"/>
    </source>
</evidence>
<evidence type="ECO:0000256" key="1">
    <source>
        <dbReference type="SAM" id="Phobius"/>
    </source>
</evidence>
<feature type="transmembrane region" description="Helical" evidence="1">
    <location>
        <begin position="12"/>
        <end position="31"/>
    </location>
</feature>
<keyword evidence="1" id="KW-1133">Transmembrane helix</keyword>
<evidence type="ECO:0000313" key="3">
    <source>
        <dbReference type="Proteomes" id="UP000231564"/>
    </source>
</evidence>
<dbReference type="Proteomes" id="UP000231564">
    <property type="component" value="Chromosome MARIT"/>
</dbReference>
<dbReference type="AlphaFoldDB" id="A0A2H1ECD1"/>
<dbReference type="EMBL" id="LT634361">
    <property type="protein sequence ID" value="SFZ84321.1"/>
    <property type="molecule type" value="Genomic_DNA"/>
</dbReference>
<reference evidence="2 3" key="1">
    <citation type="submission" date="2016-11" db="EMBL/GenBank/DDBJ databases">
        <authorList>
            <person name="Jaros S."/>
            <person name="Januszkiewicz K."/>
            <person name="Wedrychowicz H."/>
        </authorList>
    </citation>
    <scope>NUCLEOTIDE SEQUENCE [LARGE SCALE GENOMIC DNA]</scope>
    <source>
        <strain evidence="2">NCIMB 2154T</strain>
    </source>
</reference>
<keyword evidence="1" id="KW-0472">Membrane</keyword>
<proteinExistence type="predicted"/>
<keyword evidence="1" id="KW-0812">Transmembrane</keyword>
<sequence length="80" mass="9158">MDLKTFFQENTWASQLTLGIIITLVAIFMFFKTKNTLDALAAKNPEADFFGNTFGKTWGRIIPFLLFISCILLSWFLTTL</sequence>
<gene>
    <name evidence="2" type="ORF">MARIT_2693</name>
</gene>